<evidence type="ECO:0000313" key="2">
    <source>
        <dbReference type="EMBL" id="KAF0763364.1"/>
    </source>
</evidence>
<dbReference type="InterPro" id="IPR036179">
    <property type="entry name" value="Ig-like_dom_sf"/>
</dbReference>
<comment type="caution">
    <text evidence="2">The sequence shown here is derived from an EMBL/GenBank/DDBJ whole genome shotgun (WGS) entry which is preliminary data.</text>
</comment>
<gene>
    <name evidence="2" type="ORF">FWK35_00036003</name>
</gene>
<dbReference type="OrthoDB" id="8825892at2759"/>
<sequence>MYRGLLFIYKTRRPPPRVTWWQENALIDETFETLPDKKVRNVLRLERLERHHLSNVYTCQASNNHMVPPISSSVSLDMIRLGWDYKRVRRRRRTIIHDTTSKYCMQNDVKSVSED</sequence>
<dbReference type="EMBL" id="VUJU01001904">
    <property type="protein sequence ID" value="KAF0763364.1"/>
    <property type="molecule type" value="Genomic_DNA"/>
</dbReference>
<dbReference type="PANTHER" id="PTHR23278">
    <property type="entry name" value="SIDESTEP PROTEIN"/>
    <property type="match status" value="1"/>
</dbReference>
<dbReference type="Proteomes" id="UP000478052">
    <property type="component" value="Unassembled WGS sequence"/>
</dbReference>
<name>A0A6G0YZ88_APHCR</name>
<evidence type="ECO:0000259" key="1">
    <source>
        <dbReference type="PROSITE" id="PS50835"/>
    </source>
</evidence>
<dbReference type="PANTHER" id="PTHR23278:SF30">
    <property type="entry name" value="SIDESTEP VIII, ISOFORM B"/>
    <property type="match status" value="1"/>
</dbReference>
<dbReference type="InterPro" id="IPR013783">
    <property type="entry name" value="Ig-like_fold"/>
</dbReference>
<dbReference type="AlphaFoldDB" id="A0A6G0YZ88"/>
<dbReference type="PROSITE" id="PS50835">
    <property type="entry name" value="IG_LIKE"/>
    <property type="match status" value="1"/>
</dbReference>
<dbReference type="Gene3D" id="2.60.40.10">
    <property type="entry name" value="Immunoglobulins"/>
    <property type="match status" value="1"/>
</dbReference>
<organism evidence="2 3">
    <name type="scientific">Aphis craccivora</name>
    <name type="common">Cowpea aphid</name>
    <dbReference type="NCBI Taxonomy" id="307492"/>
    <lineage>
        <taxon>Eukaryota</taxon>
        <taxon>Metazoa</taxon>
        <taxon>Ecdysozoa</taxon>
        <taxon>Arthropoda</taxon>
        <taxon>Hexapoda</taxon>
        <taxon>Insecta</taxon>
        <taxon>Pterygota</taxon>
        <taxon>Neoptera</taxon>
        <taxon>Paraneoptera</taxon>
        <taxon>Hemiptera</taxon>
        <taxon>Sternorrhyncha</taxon>
        <taxon>Aphidomorpha</taxon>
        <taxon>Aphidoidea</taxon>
        <taxon>Aphididae</taxon>
        <taxon>Aphidini</taxon>
        <taxon>Aphis</taxon>
        <taxon>Aphis</taxon>
    </lineage>
</organism>
<protein>
    <submittedName>
        <fullName evidence="2">Nephrin-like</fullName>
    </submittedName>
</protein>
<accession>A0A6G0YZ88</accession>
<dbReference type="CDD" id="cd00096">
    <property type="entry name" value="Ig"/>
    <property type="match status" value="1"/>
</dbReference>
<keyword evidence="3" id="KW-1185">Reference proteome</keyword>
<dbReference type="SUPFAM" id="SSF48726">
    <property type="entry name" value="Immunoglobulin"/>
    <property type="match status" value="1"/>
</dbReference>
<dbReference type="InterPro" id="IPR007110">
    <property type="entry name" value="Ig-like_dom"/>
</dbReference>
<evidence type="ECO:0000313" key="3">
    <source>
        <dbReference type="Proteomes" id="UP000478052"/>
    </source>
</evidence>
<feature type="domain" description="Ig-like" evidence="1">
    <location>
        <begin position="1"/>
        <end position="75"/>
    </location>
</feature>
<proteinExistence type="predicted"/>
<reference evidence="2 3" key="1">
    <citation type="submission" date="2019-08" db="EMBL/GenBank/DDBJ databases">
        <title>Whole genome of Aphis craccivora.</title>
        <authorList>
            <person name="Voronova N.V."/>
            <person name="Shulinski R.S."/>
            <person name="Bandarenka Y.V."/>
            <person name="Zhorov D.G."/>
            <person name="Warner D."/>
        </authorList>
    </citation>
    <scope>NUCLEOTIDE SEQUENCE [LARGE SCALE GENOMIC DNA]</scope>
    <source>
        <strain evidence="2">180601</strain>
        <tissue evidence="2">Whole Body</tissue>
    </source>
</reference>